<dbReference type="InterPro" id="IPR029058">
    <property type="entry name" value="AB_hydrolase_fold"/>
</dbReference>
<feature type="domain" description="Peptidase S9 prolyl oligopeptidase catalytic" evidence="5">
    <location>
        <begin position="452"/>
        <end position="665"/>
    </location>
</feature>
<organism evidence="7 8">
    <name type="scientific">Halopseudomonas salina</name>
    <dbReference type="NCBI Taxonomy" id="1323744"/>
    <lineage>
        <taxon>Bacteria</taxon>
        <taxon>Pseudomonadati</taxon>
        <taxon>Pseudomonadota</taxon>
        <taxon>Gammaproteobacteria</taxon>
        <taxon>Pseudomonadales</taxon>
        <taxon>Pseudomonadaceae</taxon>
        <taxon>Halopseudomonas</taxon>
    </lineage>
</organism>
<comment type="caution">
    <text evidence="7">The sequence shown here is derived from an EMBL/GenBank/DDBJ whole genome shotgun (WGS) entry which is preliminary data.</text>
</comment>
<dbReference type="Pfam" id="PF00326">
    <property type="entry name" value="Peptidase_S9"/>
    <property type="match status" value="1"/>
</dbReference>
<dbReference type="RefSeq" id="WP_150278980.1">
    <property type="nucleotide sequence ID" value="NZ_BMFF01000007.1"/>
</dbReference>
<dbReference type="PANTHER" id="PTHR11757:SF19">
    <property type="entry name" value="PROLYL ENDOPEPTIDASE-LIKE"/>
    <property type="match status" value="1"/>
</dbReference>
<dbReference type="SUPFAM" id="SSF53474">
    <property type="entry name" value="alpha/beta-Hydrolases"/>
    <property type="match status" value="1"/>
</dbReference>
<accession>A0ABQ1Q019</accession>
<evidence type="ECO:0000259" key="5">
    <source>
        <dbReference type="Pfam" id="PF00326"/>
    </source>
</evidence>
<gene>
    <name evidence="7" type="ORF">GCM10007418_29330</name>
</gene>
<comment type="similarity">
    <text evidence="1">Belongs to the peptidase S9A family.</text>
</comment>
<evidence type="ECO:0000313" key="7">
    <source>
        <dbReference type="EMBL" id="GGD08411.1"/>
    </source>
</evidence>
<evidence type="ECO:0000256" key="1">
    <source>
        <dbReference type="ARBA" id="ARBA00005228"/>
    </source>
</evidence>
<evidence type="ECO:0000256" key="3">
    <source>
        <dbReference type="ARBA" id="ARBA00022801"/>
    </source>
</evidence>
<keyword evidence="8" id="KW-1185">Reference proteome</keyword>
<name>A0ABQ1Q019_9GAMM</name>
<evidence type="ECO:0000259" key="6">
    <source>
        <dbReference type="Pfam" id="PF02897"/>
    </source>
</evidence>
<keyword evidence="4" id="KW-0720">Serine protease</keyword>
<dbReference type="Gene3D" id="2.130.10.120">
    <property type="entry name" value="Prolyl oligopeptidase, N-terminal domain"/>
    <property type="match status" value="1"/>
</dbReference>
<dbReference type="Pfam" id="PF02897">
    <property type="entry name" value="Peptidase_S9_N"/>
    <property type="match status" value="1"/>
</dbReference>
<dbReference type="SUPFAM" id="SSF50993">
    <property type="entry name" value="Peptidase/esterase 'gauge' domain"/>
    <property type="match status" value="1"/>
</dbReference>
<proteinExistence type="inferred from homology"/>
<dbReference type="InterPro" id="IPR051543">
    <property type="entry name" value="Serine_Peptidase_S9A"/>
</dbReference>
<evidence type="ECO:0000256" key="2">
    <source>
        <dbReference type="ARBA" id="ARBA00022670"/>
    </source>
</evidence>
<dbReference type="Proteomes" id="UP000638188">
    <property type="component" value="Unassembled WGS sequence"/>
</dbReference>
<evidence type="ECO:0000313" key="8">
    <source>
        <dbReference type="Proteomes" id="UP000638188"/>
    </source>
</evidence>
<keyword evidence="3" id="KW-0378">Hydrolase</keyword>
<sequence length="669" mass="75652">MPIPARRDTTADPYAWLEERDSPDVLAYLESENQLTEDWLREHDDQRDILFNEIRGRIRETDMSLPGIWGAWLYYQRTEKDAEYPRFYRCQRPADNSLEIDSESESLLLDLNGLAGDGFLQLGDYSISPDHQWLAYSLDRQGDETYSLYLKHIHSGETTELPLDQADGSLIWAADSSFLFAISMDETSRPAHLWRLHPEQAPVHLFHETDQRFYLHVYRSSSEQWLMLASSSKNTSEIQVLPADQPEGTWRLMAPRVDGHEYHVDHGPDGLLIRSNAEGENFCLYCADPRHPAQDKWQRLVATDPDRTLEDFSVQSAGLLLHYRDQGLVTLEVRPAEAPHYVVNMPDAVYSLHVQGGEEYKSDQVRLRYESLNRPAQILALHLATGAQKVLKQVPVEGEFDAQDYEVIREWAVSADGTRVPISLVRLRNAKAGPAPLYLYGYGSYGASMDPWFSHARLSLLQRGWQFAIAHVRGGADLGEGWYQAGKLEHKENTFSDFIACAEQLIAAGFTSKRQLVIAGGSAGGLLIGNVINQRPGLFAAAVADVPFVDVFNTMSNPELPLTVGEYEEWGDMRDPLVAARVESYAPYEQVKRQDYPALFVTAGYHDMRVQYWEAAKWVAKLRHSKTDNNPLLLRTQMSAGHGGASGRYQAMRELAEEYSFLLAVIPDA</sequence>
<feature type="domain" description="Peptidase S9A N-terminal" evidence="6">
    <location>
        <begin position="8"/>
        <end position="393"/>
    </location>
</feature>
<protein>
    <submittedName>
        <fullName evidence="7">Oligopeptidase</fullName>
    </submittedName>
</protein>
<evidence type="ECO:0000256" key="4">
    <source>
        <dbReference type="ARBA" id="ARBA00022825"/>
    </source>
</evidence>
<dbReference type="InterPro" id="IPR002470">
    <property type="entry name" value="Peptidase_S9A"/>
</dbReference>
<keyword evidence="2" id="KW-0645">Protease</keyword>
<dbReference type="InterPro" id="IPR001375">
    <property type="entry name" value="Peptidase_S9_cat"/>
</dbReference>
<dbReference type="Gene3D" id="3.40.50.1820">
    <property type="entry name" value="alpha/beta hydrolase"/>
    <property type="match status" value="1"/>
</dbReference>
<reference evidence="8" key="1">
    <citation type="journal article" date="2019" name="Int. J. Syst. Evol. Microbiol.">
        <title>The Global Catalogue of Microorganisms (GCM) 10K type strain sequencing project: providing services to taxonomists for standard genome sequencing and annotation.</title>
        <authorList>
            <consortium name="The Broad Institute Genomics Platform"/>
            <consortium name="The Broad Institute Genome Sequencing Center for Infectious Disease"/>
            <person name="Wu L."/>
            <person name="Ma J."/>
        </authorList>
    </citation>
    <scope>NUCLEOTIDE SEQUENCE [LARGE SCALE GENOMIC DNA]</scope>
    <source>
        <strain evidence="8">CGMCC 1.12482</strain>
    </source>
</reference>
<dbReference type="PRINTS" id="PR00862">
    <property type="entry name" value="PROLIGOPTASE"/>
</dbReference>
<dbReference type="InterPro" id="IPR023302">
    <property type="entry name" value="Pept_S9A_N"/>
</dbReference>
<dbReference type="EMBL" id="BMFF01000007">
    <property type="protein sequence ID" value="GGD08411.1"/>
    <property type="molecule type" value="Genomic_DNA"/>
</dbReference>
<dbReference type="PANTHER" id="PTHR11757">
    <property type="entry name" value="PROTEASE FAMILY S9A OLIGOPEPTIDASE"/>
    <property type="match status" value="1"/>
</dbReference>